<reference evidence="3" key="2">
    <citation type="journal article" date="2013" name="Nat. Genet.">
        <title>The draft genomes of soft-shell turtle and green sea turtle yield insights into the development and evolution of the turtle-specific body plan.</title>
        <authorList>
            <person name="Wang Z."/>
            <person name="Pascual-Anaya J."/>
            <person name="Zadissa A."/>
            <person name="Li W."/>
            <person name="Niimura Y."/>
            <person name="Huang Z."/>
            <person name="Li C."/>
            <person name="White S."/>
            <person name="Xiong Z."/>
            <person name="Fang D."/>
            <person name="Wang B."/>
            <person name="Ming Y."/>
            <person name="Chen Y."/>
            <person name="Zheng Y."/>
            <person name="Kuraku S."/>
            <person name="Pignatelli M."/>
            <person name="Herrero J."/>
            <person name="Beal K."/>
            <person name="Nozawa M."/>
            <person name="Li Q."/>
            <person name="Wang J."/>
            <person name="Zhang H."/>
            <person name="Yu L."/>
            <person name="Shigenobu S."/>
            <person name="Wang J."/>
            <person name="Liu J."/>
            <person name="Flicek P."/>
            <person name="Searle S."/>
            <person name="Wang J."/>
            <person name="Kuratani S."/>
            <person name="Yin Y."/>
            <person name="Aken B."/>
            <person name="Zhang G."/>
            <person name="Irie N."/>
        </authorList>
    </citation>
    <scope>NUCLEOTIDE SEQUENCE [LARGE SCALE GENOMIC DNA]</scope>
    <source>
        <strain evidence="3">Daiwa-1</strain>
    </source>
</reference>
<sequence>MPIKPIGWICGQVIKRLSGQAYLIQRVVVEIIDEIKDEFPTIIGIQRSNQKHIPILQASRSVVASTFSSSPGVRVINGLNRISASSKSGAKFLQPRLVQHFAELNTMSHCLLKNINTPKQPLYKNQGRTFSLFDVISYPAKTALTSIMCASYAALIYVALSISTVVGTIKNIVQEEKASRVKSKNEEEKDGFSKYEDSASYSVLSPEKQVFSEFPVENSTESSIHILHSALDQDTNMNSNA</sequence>
<accession>K7GH08</accession>
<keyword evidence="3" id="KW-1185">Reference proteome</keyword>
<dbReference type="STRING" id="13735.ENSPSIP00000019569"/>
<dbReference type="PANTHER" id="PTHR35669">
    <property type="entry name" value="SPERMATOGENESIS-ASSOCIATED PROTEIN 9"/>
    <property type="match status" value="1"/>
</dbReference>
<dbReference type="eggNOG" id="ENOG502SNFZ">
    <property type="taxonomic scope" value="Eukaryota"/>
</dbReference>
<dbReference type="PANTHER" id="PTHR35669:SF1">
    <property type="entry name" value="SPERMATOGENESIS-ASSOCIATED PROTEIN 9"/>
    <property type="match status" value="1"/>
</dbReference>
<dbReference type="HOGENOM" id="CLU_097205_0_0_1"/>
<feature type="compositionally biased region" description="Basic and acidic residues" evidence="1">
    <location>
        <begin position="181"/>
        <end position="197"/>
    </location>
</feature>
<protein>
    <submittedName>
        <fullName evidence="2">Spermatosis associated 9</fullName>
    </submittedName>
</protein>
<reference evidence="2" key="3">
    <citation type="submission" date="2025-08" db="UniProtKB">
        <authorList>
            <consortium name="Ensembl"/>
        </authorList>
    </citation>
    <scope>IDENTIFICATION</scope>
</reference>
<name>K7GH08_PELSI</name>
<reference evidence="3" key="1">
    <citation type="submission" date="2011-10" db="EMBL/GenBank/DDBJ databases">
        <authorList>
            <consortium name="Soft-shell Turtle Genome Consortium"/>
        </authorList>
    </citation>
    <scope>NUCLEOTIDE SEQUENCE [LARGE SCALE GENOMIC DNA]</scope>
    <source>
        <strain evidence="3">Daiwa-1</strain>
    </source>
</reference>
<dbReference type="Pfam" id="PF15824">
    <property type="entry name" value="SPATA9"/>
    <property type="match status" value="1"/>
</dbReference>
<dbReference type="EMBL" id="AGCU01056116">
    <property type="status" value="NOT_ANNOTATED_CDS"/>
    <property type="molecule type" value="Genomic_DNA"/>
</dbReference>
<evidence type="ECO:0000313" key="3">
    <source>
        <dbReference type="Proteomes" id="UP000007267"/>
    </source>
</evidence>
<feature type="region of interest" description="Disordered" evidence="1">
    <location>
        <begin position="181"/>
        <end position="201"/>
    </location>
</feature>
<gene>
    <name evidence="2" type="primary">SPATA9</name>
</gene>
<reference evidence="2" key="4">
    <citation type="submission" date="2025-09" db="UniProtKB">
        <authorList>
            <consortium name="Ensembl"/>
        </authorList>
    </citation>
    <scope>IDENTIFICATION</scope>
</reference>
<dbReference type="Proteomes" id="UP000007267">
    <property type="component" value="Unassembled WGS sequence"/>
</dbReference>
<evidence type="ECO:0000313" key="2">
    <source>
        <dbReference type="Ensembl" id="ENSPSIP00000019569.1"/>
    </source>
</evidence>
<proteinExistence type="predicted"/>
<dbReference type="GeneTree" id="ENSGT00390000014160"/>
<organism evidence="2 3">
    <name type="scientific">Pelodiscus sinensis</name>
    <name type="common">Chinese softshell turtle</name>
    <name type="synonym">Trionyx sinensis</name>
    <dbReference type="NCBI Taxonomy" id="13735"/>
    <lineage>
        <taxon>Eukaryota</taxon>
        <taxon>Metazoa</taxon>
        <taxon>Chordata</taxon>
        <taxon>Craniata</taxon>
        <taxon>Vertebrata</taxon>
        <taxon>Euteleostomi</taxon>
        <taxon>Archelosauria</taxon>
        <taxon>Testudinata</taxon>
        <taxon>Testudines</taxon>
        <taxon>Cryptodira</taxon>
        <taxon>Trionychia</taxon>
        <taxon>Trionychidae</taxon>
        <taxon>Pelodiscus</taxon>
    </lineage>
</organism>
<dbReference type="Ensembl" id="ENSPSIT00000019660.1">
    <property type="protein sequence ID" value="ENSPSIP00000019569.1"/>
    <property type="gene ID" value="ENSPSIG00000017360.1"/>
</dbReference>
<evidence type="ECO:0000256" key="1">
    <source>
        <dbReference type="SAM" id="MobiDB-lite"/>
    </source>
</evidence>
<dbReference type="InterPro" id="IPR031659">
    <property type="entry name" value="SPATA9"/>
</dbReference>
<dbReference type="AlphaFoldDB" id="K7GH08"/>
<dbReference type="OMA" id="LSEPMFP"/>